<accession>A0A6N1P1T2</accession>
<dbReference type="RefSeq" id="YP_010781654.1">
    <property type="nucleotide sequence ID" value="NC_075039.1"/>
</dbReference>
<sequence>MFHINFFQFSLFVALIGFCMARTSMLTYQTPGTYLLKPENYSYSDTVIFELWGAGAGGGDPEPKPCIRCGGGGGGSYLKAFIKTNNQTFNITVGSGGYGGRGDFKFFGNNSKHYQGIGGSNGESTIVINLDGNHVVNLVAGGGFSGDIGGIGGYVLSMEGSENYIAIQGSSHQYLGHPTLESLFIGGNGAMGGSGGNTYFNTKLHDMYYLVVGHSGGFPGGGGFGMSSTTFTNTHNSTTTCGSGGNGAVIVYYEKNTQPTLIVKNDDASESNHITNFTIVSTVFLVVFILLTVVSCVILIYKYTKKHKNITQL</sequence>
<keyword evidence="1" id="KW-0472">Membrane</keyword>
<proteinExistence type="predicted"/>
<dbReference type="InterPro" id="IPR049304">
    <property type="entry name" value="Gly_rich_dom"/>
</dbReference>
<evidence type="ECO:0000313" key="3">
    <source>
        <dbReference type="EMBL" id="QKU35001.1"/>
    </source>
</evidence>
<keyword evidence="1" id="KW-0812">Transmembrane</keyword>
<reference evidence="3" key="2">
    <citation type="journal article" date="2018" name="Nat. Commun.">
        <title>Tailed giant Tupanvirus possesses the most complete translational apparatus of the known virosphere.</title>
        <authorList>
            <person name="Abrahao J."/>
            <person name="Silva L."/>
            <person name="Silva L.S."/>
            <person name="Khalil J.Y.B."/>
            <person name="Rodrigues R."/>
            <person name="Arantes T."/>
            <person name="Assis F."/>
            <person name="Boratto P."/>
            <person name="Andrade M."/>
            <person name="Kroon E.G."/>
            <person name="Ribeiro B."/>
            <person name="Bergier I."/>
            <person name="Seligmann H."/>
            <person name="Ghigo E."/>
            <person name="Colson P."/>
            <person name="Levasseur A."/>
            <person name="Kroemer G."/>
            <person name="Raoult D."/>
            <person name="La Scola B."/>
        </authorList>
    </citation>
    <scope>NUCLEOTIDE SEQUENCE [LARGE SCALE GENOMIC DNA]</scope>
    <source>
        <strain evidence="3">Soda lake</strain>
    </source>
</reference>
<keyword evidence="1" id="KW-1133">Transmembrane helix</keyword>
<reference evidence="3" key="1">
    <citation type="submission" date="2017-01" db="EMBL/GenBank/DDBJ databases">
        <authorList>
            <person name="Assis F.L."/>
            <person name="Abrahao J.S."/>
            <person name="Silva L."/>
            <person name="Khalil J.B."/>
            <person name="Rodrigues R."/>
            <person name="Silva L.S."/>
            <person name="Arantes T."/>
            <person name="Boratto P."/>
            <person name="Andrade M."/>
            <person name="Kroon E.G."/>
            <person name="Ribeiro B."/>
            <person name="Bergier I."/>
            <person name="Seligmann H."/>
            <person name="Ghigo E."/>
            <person name="Colson P."/>
            <person name="Levasseur A."/>
            <person name="Raoult D."/>
            <person name="Scola B.L."/>
        </authorList>
    </citation>
    <scope>NUCLEOTIDE SEQUENCE</scope>
    <source>
        <strain evidence="3">Soda lake</strain>
    </source>
</reference>
<feature type="transmembrane region" description="Helical" evidence="1">
    <location>
        <begin position="279"/>
        <end position="301"/>
    </location>
</feature>
<evidence type="ECO:0000256" key="1">
    <source>
        <dbReference type="SAM" id="Phobius"/>
    </source>
</evidence>
<protein>
    <submittedName>
        <fullName evidence="3">Putative orfan</fullName>
    </submittedName>
</protein>
<name>A0A6N1P1T2_9VIRU</name>
<evidence type="ECO:0000259" key="2">
    <source>
        <dbReference type="Pfam" id="PF21722"/>
    </source>
</evidence>
<dbReference type="Pfam" id="PF21722">
    <property type="entry name" value="Gly_rich_2"/>
    <property type="match status" value="1"/>
</dbReference>
<dbReference type="GeneID" id="80518418"/>
<dbReference type="EMBL" id="KY523104">
    <property type="protein sequence ID" value="QKU35001.1"/>
    <property type="molecule type" value="Genomic_DNA"/>
</dbReference>
<feature type="domain" description="Glycine-rich" evidence="2">
    <location>
        <begin position="46"/>
        <end position="254"/>
    </location>
</feature>
<dbReference type="KEGG" id="vg:80518418"/>
<organism evidence="3">
    <name type="scientific">Tupanvirus soda lake</name>
    <dbReference type="NCBI Taxonomy" id="2126985"/>
    <lineage>
        <taxon>Viruses</taxon>
        <taxon>Varidnaviria</taxon>
        <taxon>Bamfordvirae</taxon>
        <taxon>Nucleocytoviricota</taxon>
        <taxon>Megaviricetes</taxon>
        <taxon>Imitervirales</taxon>
        <taxon>Mimiviridae</taxon>
        <taxon>Megamimivirinae</taxon>
        <taxon>Tupanvirus</taxon>
        <taxon>Tupanvirus salinum</taxon>
    </lineage>
</organism>